<dbReference type="GO" id="GO:0009897">
    <property type="term" value="C:external side of plasma membrane"/>
    <property type="evidence" value="ECO:0000318"/>
    <property type="project" value="GO_Central"/>
</dbReference>
<evidence type="ECO:0000256" key="5">
    <source>
        <dbReference type="SAM" id="SignalP"/>
    </source>
</evidence>
<evidence type="ECO:0000256" key="1">
    <source>
        <dbReference type="ARBA" id="ARBA00007932"/>
    </source>
</evidence>
<feature type="domain" description="Folate receptor-like" evidence="6">
    <location>
        <begin position="29"/>
        <end position="201"/>
    </location>
</feature>
<dbReference type="GeneTree" id="ENSGT00950000183144"/>
<reference evidence="8" key="1">
    <citation type="submission" date="2011-12" db="EMBL/GenBank/DDBJ databases">
        <title>The Draft Genome of Lepisosteus oculatus.</title>
        <authorList>
            <consortium name="The Broad Institute Genome Assembly &amp; Analysis Group"/>
            <consortium name="Computational R&amp;D Group"/>
            <consortium name="and Sequencing Platform"/>
            <person name="Di Palma F."/>
            <person name="Alfoldi J."/>
            <person name="Johnson J."/>
            <person name="Berlin A."/>
            <person name="Gnerre S."/>
            <person name="Jaffe D."/>
            <person name="MacCallum I."/>
            <person name="Young S."/>
            <person name="Walker B.J."/>
            <person name="Lander E.S."/>
            <person name="Lindblad-Toh K."/>
        </authorList>
    </citation>
    <scope>NUCLEOTIDE SEQUENCE [LARGE SCALE GENOMIC DNA]</scope>
</reference>
<evidence type="ECO:0000256" key="2">
    <source>
        <dbReference type="ARBA" id="ARBA00022729"/>
    </source>
</evidence>
<reference evidence="7" key="3">
    <citation type="submission" date="2025-09" db="UniProtKB">
        <authorList>
            <consortium name="Ensembl"/>
        </authorList>
    </citation>
    <scope>IDENTIFICATION</scope>
</reference>
<protein>
    <submittedName>
        <fullName evidence="7">Retbindin</fullName>
    </submittedName>
</protein>
<dbReference type="Bgee" id="ENSLOCG00000007879">
    <property type="expression patterns" value="Expressed in camera-type eye and 10 other cell types or tissues"/>
</dbReference>
<dbReference type="AlphaFoldDB" id="W5MMF9"/>
<dbReference type="InParanoid" id="W5MMF9"/>
<dbReference type="PANTHER" id="PTHR10517">
    <property type="entry name" value="FOLATE RECEPTOR"/>
    <property type="match status" value="1"/>
</dbReference>
<keyword evidence="8" id="KW-1185">Reference proteome</keyword>
<dbReference type="GO" id="GO:1902444">
    <property type="term" value="F:riboflavin binding"/>
    <property type="evidence" value="ECO:0000318"/>
    <property type="project" value="GO_Central"/>
</dbReference>
<name>W5MMF9_LEPOC</name>
<dbReference type="EMBL" id="AHAT01007630">
    <property type="status" value="NOT_ANNOTATED_CDS"/>
    <property type="molecule type" value="Genomic_DNA"/>
</dbReference>
<evidence type="ECO:0000313" key="7">
    <source>
        <dbReference type="Ensembl" id="ENSLOCP00000009568.1"/>
    </source>
</evidence>
<dbReference type="InterPro" id="IPR004269">
    <property type="entry name" value="Folate_rcpt"/>
</dbReference>
<feature type="chain" id="PRO_5004868436" evidence="5">
    <location>
        <begin position="26"/>
        <end position="273"/>
    </location>
</feature>
<dbReference type="InterPro" id="IPR018143">
    <property type="entry name" value="Folate_rcpt-like"/>
</dbReference>
<dbReference type="eggNOG" id="ENOG502RYYP">
    <property type="taxonomic scope" value="Eukaryota"/>
</dbReference>
<evidence type="ECO:0000259" key="6">
    <source>
        <dbReference type="Pfam" id="PF03024"/>
    </source>
</evidence>
<dbReference type="Pfam" id="PF03024">
    <property type="entry name" value="Folate_rec"/>
    <property type="match status" value="1"/>
</dbReference>
<proteinExistence type="inferred from homology"/>
<organism evidence="7 8">
    <name type="scientific">Lepisosteus oculatus</name>
    <name type="common">Spotted gar</name>
    <dbReference type="NCBI Taxonomy" id="7918"/>
    <lineage>
        <taxon>Eukaryota</taxon>
        <taxon>Metazoa</taxon>
        <taxon>Chordata</taxon>
        <taxon>Craniata</taxon>
        <taxon>Vertebrata</taxon>
        <taxon>Euteleostomi</taxon>
        <taxon>Actinopterygii</taxon>
        <taxon>Neopterygii</taxon>
        <taxon>Holostei</taxon>
        <taxon>Semionotiformes</taxon>
        <taxon>Lepisosteidae</taxon>
        <taxon>Lepisosteus</taxon>
    </lineage>
</organism>
<accession>W5MMF9</accession>
<keyword evidence="2 5" id="KW-0732">Signal</keyword>
<dbReference type="STRING" id="7918.ENSLOCP00000009568"/>
<evidence type="ECO:0000256" key="4">
    <source>
        <dbReference type="SAM" id="MobiDB-lite"/>
    </source>
</evidence>
<dbReference type="FunCoup" id="W5MMF9">
    <property type="interactions" value="110"/>
</dbReference>
<dbReference type="Proteomes" id="UP000018468">
    <property type="component" value="Linkage group LG6"/>
</dbReference>
<feature type="region of interest" description="Disordered" evidence="4">
    <location>
        <begin position="218"/>
        <end position="256"/>
    </location>
</feature>
<comment type="similarity">
    <text evidence="1">Belongs to the folate receptor family.</text>
</comment>
<sequence length="273" mass="30120">KMRANAWQPLVAAWLSAALIGWAWCHDGACLQGGKHRAEPSPEPFLRECTLYSDNACCSEQDTQELAGSPISQVDGVSWDRCGPLSPVCEGFLKRLACFYRCSPDAARWAHPHRPSAIQGVPLCLSFCQDWFEACKEDLICAHNWVSDWEWGPQGNNCTRNCIPFQQMYTDSKDLCDSLWGDSFVAVDDAGQGDQSSCACLSLGPSDRQVTEALRAQEGNPDELDTTKTGLPPAPCRRLPTLPPQARRSNNHRNALRKRSLFVEDVEGSGSGF</sequence>
<dbReference type="HOGENOM" id="CLU_070826_2_0_1"/>
<dbReference type="OMA" id="WYDACRE"/>
<dbReference type="PANTHER" id="PTHR10517:SF25">
    <property type="entry name" value="RETBINDIN ISOFORM X1"/>
    <property type="match status" value="1"/>
</dbReference>
<feature type="signal peptide" evidence="5">
    <location>
        <begin position="1"/>
        <end position="25"/>
    </location>
</feature>
<evidence type="ECO:0000313" key="8">
    <source>
        <dbReference type="Proteomes" id="UP000018468"/>
    </source>
</evidence>
<evidence type="ECO:0000256" key="3">
    <source>
        <dbReference type="ARBA" id="ARBA00023157"/>
    </source>
</evidence>
<reference evidence="7" key="2">
    <citation type="submission" date="2025-08" db="UniProtKB">
        <authorList>
            <consortium name="Ensembl"/>
        </authorList>
    </citation>
    <scope>IDENTIFICATION</scope>
</reference>
<dbReference type="GO" id="GO:0038023">
    <property type="term" value="F:signaling receptor activity"/>
    <property type="evidence" value="ECO:0000318"/>
    <property type="project" value="GO_Central"/>
</dbReference>
<dbReference type="Ensembl" id="ENSLOCT00000009579.1">
    <property type="protein sequence ID" value="ENSLOCP00000009568.1"/>
    <property type="gene ID" value="ENSLOCG00000007879.1"/>
</dbReference>
<keyword evidence="3" id="KW-1015">Disulfide bond</keyword>
<dbReference type="GO" id="GO:0032217">
    <property type="term" value="F:riboflavin transmembrane transporter activity"/>
    <property type="evidence" value="ECO:0000318"/>
    <property type="project" value="GO_Central"/>
</dbReference>